<dbReference type="InterPro" id="IPR006634">
    <property type="entry name" value="TLC-dom"/>
</dbReference>
<comment type="similarity">
    <text evidence="2">Belongs to the sphingosine N-acyltransferase family.</text>
</comment>
<evidence type="ECO:0000256" key="7">
    <source>
        <dbReference type="SAM" id="MobiDB-lite"/>
    </source>
</evidence>
<dbReference type="PANTHER" id="PTHR12560">
    <property type="entry name" value="LONGEVITY ASSURANCE FACTOR 1 LAG1"/>
    <property type="match status" value="1"/>
</dbReference>
<keyword evidence="3 6" id="KW-0812">Transmembrane</keyword>
<evidence type="ECO:0000256" key="6">
    <source>
        <dbReference type="PROSITE-ProRule" id="PRU00205"/>
    </source>
</evidence>
<feature type="transmembrane region" description="Helical" evidence="8">
    <location>
        <begin position="334"/>
        <end position="358"/>
    </location>
</feature>
<feature type="region of interest" description="Disordered" evidence="7">
    <location>
        <begin position="394"/>
        <end position="437"/>
    </location>
</feature>
<feature type="transmembrane region" description="Helical" evidence="8">
    <location>
        <begin position="272"/>
        <end position="301"/>
    </location>
</feature>
<feature type="domain" description="TLC" evidence="9">
    <location>
        <begin position="134"/>
        <end position="362"/>
    </location>
</feature>
<feature type="compositionally biased region" description="Low complexity" evidence="7">
    <location>
        <begin position="421"/>
        <end position="437"/>
    </location>
</feature>
<dbReference type="InterPro" id="IPR016439">
    <property type="entry name" value="Lag1/Lac1-like"/>
</dbReference>
<evidence type="ECO:0000256" key="2">
    <source>
        <dbReference type="ARBA" id="ARBA00009808"/>
    </source>
</evidence>
<feature type="transmembrane region" description="Helical" evidence="8">
    <location>
        <begin position="226"/>
        <end position="252"/>
    </location>
</feature>
<evidence type="ECO:0000256" key="5">
    <source>
        <dbReference type="ARBA" id="ARBA00023136"/>
    </source>
</evidence>
<evidence type="ECO:0000259" key="9">
    <source>
        <dbReference type="PROSITE" id="PS50922"/>
    </source>
</evidence>
<dbReference type="Pfam" id="PF03798">
    <property type="entry name" value="TRAM_LAG1_CLN8"/>
    <property type="match status" value="1"/>
</dbReference>
<dbReference type="AlphaFoldDB" id="A0A0F7SJG3"/>
<proteinExistence type="inferred from homology"/>
<name>A0A0F7SJG3_PHARH</name>
<dbReference type="GO" id="GO:0016020">
    <property type="term" value="C:membrane"/>
    <property type="evidence" value="ECO:0007669"/>
    <property type="project" value="UniProtKB-SubCell"/>
</dbReference>
<dbReference type="EMBL" id="LN483167">
    <property type="protein sequence ID" value="CDZ97132.1"/>
    <property type="molecule type" value="Genomic_DNA"/>
</dbReference>
<feature type="compositionally biased region" description="Basic and acidic residues" evidence="7">
    <location>
        <begin position="394"/>
        <end position="420"/>
    </location>
</feature>
<evidence type="ECO:0000256" key="3">
    <source>
        <dbReference type="ARBA" id="ARBA00022692"/>
    </source>
</evidence>
<sequence length="437" mass="49273">MSLASWSHPFLHISYPTIARNATALATAAAAASAVPSTTATTNFKGYYSSFQSIVQPLYVKGPKDIAVIVSSLAVFIVTREVLMRFILAPLAERWIVHRDVPLELNPDELSKFSTEDRLRLKKAGEREMRTRKKEAVRFAEQGWSLLYYVVYWPFGLSVFLNSSSYRPGHLIPIDFEAIWTSYPQTTLTWEQKAYYLTQLAFWFHQLLILNIEARRKDHYQMLSHHYITIGLVIGSYLTNMTAIGTVILVLLDLADILLSSAKMLKYLGFRLITDITFGLFLVSWLITRQVGLLVVIISIWKDCARLVLGPDGISNRDQLGPWDLPFTSAAHKVFVVLLSVLWVLMCIWFAMICNVAWKVVVGSGAEDTRSDDEGDEELSVDEEDQIVIEVGEVSEKGERDDVGHGTGREVGETINEKTRQSSQELRLRSSGLSRSS</sequence>
<evidence type="ECO:0000313" key="10">
    <source>
        <dbReference type="EMBL" id="CDZ97132.1"/>
    </source>
</evidence>
<dbReference type="PROSITE" id="PS50922">
    <property type="entry name" value="TLC"/>
    <property type="match status" value="1"/>
</dbReference>
<dbReference type="SMART" id="SM00724">
    <property type="entry name" value="TLC"/>
    <property type="match status" value="1"/>
</dbReference>
<feature type="transmembrane region" description="Helical" evidence="8">
    <location>
        <begin position="66"/>
        <end position="88"/>
    </location>
</feature>
<evidence type="ECO:0000256" key="8">
    <source>
        <dbReference type="SAM" id="Phobius"/>
    </source>
</evidence>
<dbReference type="GO" id="GO:0050291">
    <property type="term" value="F:sphingosine N-acyltransferase activity"/>
    <property type="evidence" value="ECO:0007669"/>
    <property type="project" value="InterPro"/>
</dbReference>
<evidence type="ECO:0000256" key="4">
    <source>
        <dbReference type="ARBA" id="ARBA00022989"/>
    </source>
</evidence>
<reference evidence="10" key="1">
    <citation type="submission" date="2014-08" db="EMBL/GenBank/DDBJ databases">
        <authorList>
            <person name="Sharma Rahul"/>
            <person name="Thines Marco"/>
        </authorList>
    </citation>
    <scope>NUCLEOTIDE SEQUENCE</scope>
</reference>
<keyword evidence="4 8" id="KW-1133">Transmembrane helix</keyword>
<organism evidence="10">
    <name type="scientific">Phaffia rhodozyma</name>
    <name type="common">Yeast</name>
    <name type="synonym">Xanthophyllomyces dendrorhous</name>
    <dbReference type="NCBI Taxonomy" id="264483"/>
    <lineage>
        <taxon>Eukaryota</taxon>
        <taxon>Fungi</taxon>
        <taxon>Dikarya</taxon>
        <taxon>Basidiomycota</taxon>
        <taxon>Agaricomycotina</taxon>
        <taxon>Tremellomycetes</taxon>
        <taxon>Cystofilobasidiales</taxon>
        <taxon>Mrakiaceae</taxon>
        <taxon>Phaffia</taxon>
    </lineage>
</organism>
<protein>
    <submittedName>
        <fullName evidence="10">Protein transporter of the TRAM (Translocating chain-associating membrane) superfamily</fullName>
    </submittedName>
</protein>
<dbReference type="PANTHER" id="PTHR12560:SF0">
    <property type="entry name" value="LD18904P"/>
    <property type="match status" value="1"/>
</dbReference>
<comment type="subcellular location">
    <subcellularLocation>
        <location evidence="1">Membrane</location>
        <topology evidence="1">Multi-pass membrane protein</topology>
    </subcellularLocation>
</comment>
<dbReference type="PIRSF" id="PIRSF005225">
    <property type="entry name" value="LAG1_LAC1"/>
    <property type="match status" value="1"/>
</dbReference>
<feature type="transmembrane region" description="Helical" evidence="8">
    <location>
        <begin position="139"/>
        <end position="161"/>
    </location>
</feature>
<evidence type="ECO:0000256" key="1">
    <source>
        <dbReference type="ARBA" id="ARBA00004141"/>
    </source>
</evidence>
<keyword evidence="5 6" id="KW-0472">Membrane</keyword>
<feature type="transmembrane region" description="Helical" evidence="8">
    <location>
        <begin position="194"/>
        <end position="214"/>
    </location>
</feature>
<dbReference type="GO" id="GO:0046513">
    <property type="term" value="P:ceramide biosynthetic process"/>
    <property type="evidence" value="ECO:0007669"/>
    <property type="project" value="InterPro"/>
</dbReference>
<accession>A0A0F7SJG3</accession>